<keyword evidence="1" id="KW-0472">Membrane</keyword>
<evidence type="ECO:0000256" key="1">
    <source>
        <dbReference type="SAM" id="Phobius"/>
    </source>
</evidence>
<dbReference type="AlphaFoldDB" id="H6N672"/>
<evidence type="ECO:0000313" key="2">
    <source>
        <dbReference type="EMBL" id="AEW45144.1"/>
    </source>
</evidence>
<gene>
    <name evidence="2" type="ordered locus">MHC_01390</name>
</gene>
<dbReference type="KEGG" id="mhe:MHC_01390"/>
<name>H6N672_MYCHN</name>
<keyword evidence="3" id="KW-1185">Reference proteome</keyword>
<dbReference type="EMBL" id="CP003199">
    <property type="protein sequence ID" value="AEW45144.1"/>
    <property type="molecule type" value="Genomic_DNA"/>
</dbReference>
<protein>
    <submittedName>
        <fullName evidence="2">Uncharacterized protein</fullName>
    </submittedName>
</protein>
<dbReference type="OrthoDB" id="9801469at2"/>
<evidence type="ECO:0000313" key="3">
    <source>
        <dbReference type="Proteomes" id="UP000009135"/>
    </source>
</evidence>
<dbReference type="Proteomes" id="UP000009135">
    <property type="component" value="Chromosome"/>
</dbReference>
<keyword evidence="1" id="KW-1133">Transmembrane helix</keyword>
<dbReference type="HOGENOM" id="CLU_098620_3_0_14"/>
<dbReference type="STRING" id="1111676.MHC_01390"/>
<feature type="transmembrane region" description="Helical" evidence="1">
    <location>
        <begin position="6"/>
        <end position="26"/>
    </location>
</feature>
<proteinExistence type="predicted"/>
<organism evidence="2 3">
    <name type="scientific">Mycoplasma haemocanis (strain Illinois)</name>
    <dbReference type="NCBI Taxonomy" id="1111676"/>
    <lineage>
        <taxon>Bacteria</taxon>
        <taxon>Bacillati</taxon>
        <taxon>Mycoplasmatota</taxon>
        <taxon>Mollicutes</taxon>
        <taxon>Mycoplasmataceae</taxon>
        <taxon>Mycoplasma</taxon>
    </lineage>
</organism>
<accession>H6N672</accession>
<reference evidence="2 3" key="1">
    <citation type="journal article" date="2012" name="J. Bacteriol.">
        <title>Complete genome sequence of Mycoplasma haemocanis strain Illinois.</title>
        <authorList>
            <person name="do Nascimento N.C."/>
            <person name="Guimaraes A.M."/>
            <person name="Santos A.P."/>
            <person name="Sanmiguel P.J."/>
            <person name="Messick J.B."/>
        </authorList>
    </citation>
    <scope>NUCLEOTIDE SEQUENCE [LARGE SCALE GENOMIC DNA]</scope>
    <source>
        <strain evidence="2 3">Illinois</strain>
    </source>
</reference>
<sequence>MSINNLYALLGFAAAGAVGGGIYFIYPNSPKPITTLKERLKKEKYSVLSDDDNQNWQTVLSKYNSSEHKQNNRFVSGNGTTSLEDLKRVCSSTLAMEEGDSISYERVKLWCTVPRTVQERLKDLGIDVLKTSGDTEDKSKWVALESEYKETGNNDIKDFQVDSVTNDTSWQKLRNKCNEYIAKDKWSSEYDYYLDKASKWCSDKK</sequence>
<keyword evidence="1" id="KW-0812">Transmembrane</keyword>